<name>A0A2P5CKW9_PARAD</name>
<comment type="caution">
    <text evidence="2">The sequence shown here is derived from an EMBL/GenBank/DDBJ whole genome shotgun (WGS) entry which is preliminary data.</text>
</comment>
<organism evidence="2 3">
    <name type="scientific">Parasponia andersonii</name>
    <name type="common">Sponia andersonii</name>
    <dbReference type="NCBI Taxonomy" id="3476"/>
    <lineage>
        <taxon>Eukaryota</taxon>
        <taxon>Viridiplantae</taxon>
        <taxon>Streptophyta</taxon>
        <taxon>Embryophyta</taxon>
        <taxon>Tracheophyta</taxon>
        <taxon>Spermatophyta</taxon>
        <taxon>Magnoliopsida</taxon>
        <taxon>eudicotyledons</taxon>
        <taxon>Gunneridae</taxon>
        <taxon>Pentapetalae</taxon>
        <taxon>rosids</taxon>
        <taxon>fabids</taxon>
        <taxon>Rosales</taxon>
        <taxon>Cannabaceae</taxon>
        <taxon>Parasponia</taxon>
    </lineage>
</organism>
<protein>
    <submittedName>
        <fullName evidence="2">Uncharacterized protein</fullName>
    </submittedName>
</protein>
<evidence type="ECO:0000256" key="1">
    <source>
        <dbReference type="SAM" id="MobiDB-lite"/>
    </source>
</evidence>
<evidence type="ECO:0000313" key="3">
    <source>
        <dbReference type="Proteomes" id="UP000237105"/>
    </source>
</evidence>
<gene>
    <name evidence="2" type="ORF">PanWU01x14_143560</name>
</gene>
<feature type="region of interest" description="Disordered" evidence="1">
    <location>
        <begin position="1"/>
        <end position="30"/>
    </location>
</feature>
<sequence>MGGPGPSRALGGDRAGPGWPVQKCGSGRLGPVKIKYSPARARWSAGLFDGQNRVGPGRP</sequence>
<reference evidence="3" key="1">
    <citation type="submission" date="2016-06" db="EMBL/GenBank/DDBJ databases">
        <title>Parallel loss of symbiosis genes in relatives of nitrogen-fixing non-legume Parasponia.</title>
        <authorList>
            <person name="Van Velzen R."/>
            <person name="Holmer R."/>
            <person name="Bu F."/>
            <person name="Rutten L."/>
            <person name="Van Zeijl A."/>
            <person name="Liu W."/>
            <person name="Santuari L."/>
            <person name="Cao Q."/>
            <person name="Sharma T."/>
            <person name="Shen D."/>
            <person name="Roswanjaya Y."/>
            <person name="Wardhani T."/>
            <person name="Kalhor M.S."/>
            <person name="Jansen J."/>
            <person name="Van den Hoogen J."/>
            <person name="Gungor B."/>
            <person name="Hartog M."/>
            <person name="Hontelez J."/>
            <person name="Verver J."/>
            <person name="Yang W.-C."/>
            <person name="Schijlen E."/>
            <person name="Repin R."/>
            <person name="Schilthuizen M."/>
            <person name="Schranz E."/>
            <person name="Heidstra R."/>
            <person name="Miyata K."/>
            <person name="Fedorova E."/>
            <person name="Kohlen W."/>
            <person name="Bisseling T."/>
            <person name="Smit S."/>
            <person name="Geurts R."/>
        </authorList>
    </citation>
    <scope>NUCLEOTIDE SEQUENCE [LARGE SCALE GENOMIC DNA]</scope>
    <source>
        <strain evidence="3">cv. WU1-14</strain>
    </source>
</reference>
<dbReference type="AlphaFoldDB" id="A0A2P5CKW9"/>
<evidence type="ECO:0000313" key="2">
    <source>
        <dbReference type="EMBL" id="PON61697.1"/>
    </source>
</evidence>
<feature type="non-terminal residue" evidence="2">
    <location>
        <position position="59"/>
    </location>
</feature>
<accession>A0A2P5CKW9</accession>
<keyword evidence="3" id="KW-1185">Reference proteome</keyword>
<dbReference type="EMBL" id="JXTB01000119">
    <property type="protein sequence ID" value="PON61697.1"/>
    <property type="molecule type" value="Genomic_DNA"/>
</dbReference>
<proteinExistence type="predicted"/>
<dbReference type="Proteomes" id="UP000237105">
    <property type="component" value="Unassembled WGS sequence"/>
</dbReference>